<evidence type="ECO:0000313" key="4">
    <source>
        <dbReference type="Proteomes" id="UP000190102"/>
    </source>
</evidence>
<dbReference type="CDD" id="cd00102">
    <property type="entry name" value="IPT"/>
    <property type="match status" value="2"/>
</dbReference>
<dbReference type="InterPro" id="IPR002909">
    <property type="entry name" value="IPT_dom"/>
</dbReference>
<gene>
    <name evidence="3" type="ORF">SAMN02745119_01912</name>
</gene>
<protein>
    <submittedName>
        <fullName evidence="3">IPT/TIG domain-containing protein</fullName>
    </submittedName>
</protein>
<dbReference type="SUPFAM" id="SSF49265">
    <property type="entry name" value="Fibronectin type III"/>
    <property type="match status" value="1"/>
</dbReference>
<keyword evidence="4" id="KW-1185">Reference proteome</keyword>
<dbReference type="SMART" id="SM00429">
    <property type="entry name" value="IPT"/>
    <property type="match status" value="2"/>
</dbReference>
<sequence length="1562" mass="162317">MRSLIRIMLSLAAVLLFGMFSICQAASISGSIINGTGAPITGRLYVMLEHTMFGATGYGTSYTVSGLAAGATVAYTVRGVNVTGDYTVRAFLDTRGTGFPYSGSPVGQLTPVNVPASDSTVTGKDFPIGSQGAQTLTTINNVVAHPINNGVLVTWDPPQNGYNFEIANSYNIYWNTTGSPSSSNYTGKLENIASHNDGHAFIPLTNGGQYYFAVEAVLAGATGSPLLSASTPKITIGPAAGEQTVTATVNFDAAPSGRLLALLMNSNHAPVAGTYIATPTQIQTVTISGVPDGNYQLFLLLDKVDDKTFSTGDVTYSELDWRQPLLAVAGAPVNLGSYNMTVSRAIESSLSTQTLISGGGTSYRLDFIFAPQEKRPAHLTITSGPQMTVTDLTINSWGEFWSSHPIATVPSVGNTYAITVTYTDGTQDTTLTKSVSDVITVGANQTYPAGLTAVPSSTLDPWFSWNTLAGRPNSPYVYHVMLQQANTSGDYLFETILPPDRNSVEFTGGTLSTGTTYNWGIEMIDSRGNRSTSWTSFTPQDGGPTINKPGGMSDFTLPCGNATPLTIYGTGFSSTPANNSIYLNNTQYPITPTAAAPDGTSLTFQLPNCTTTPSPTGPVIINVAGKPSVGSHGEFTPTFTYSGSVVDSSNLPLSGATVALDATDPIATTPTAADGRFQLVGVPTGKLYRLKVTNSGLIPLYTAYMHNTTDTQSSFPYTMFATSYLSTWGNTAGKGIIRAKTRGDNGVEINGATVTAFSSRNNAPYTVTYGTNCDQANSTTPVSTSIFCVKNVEDSDWVTVTASKPSAGLTFNKRIFQGKADAIGQSGLTAPITFPIATSGAAMGFSFDGTNYLVGIENHLTSPTSIGAQLLSGTGTKVGGLISTGRTGIATATAFDGDNHLLIWEDNEGGTVTGQYGYRIYGQRINRAGATVGSPFNISSPTNPDLLGALFDGNKTMAFGGGKFLVTYTYLLNPALGDTATNRAIAGRIVNPDGSVNTLPGRISTGYGKASDVAFDGTNFFVVWQDGESGNEIHGRLVSPAGGLMGTEVVVNASAAPSDNPKSVVFDGTNYMVVWSDEVGGMGTGTWDVLGQRVNTSGTLVGPTPITITSETGAQIASSVSFDGTNYLVTWMDMTNPDNWDVFGQFVAKDTGALSGTKVTIYQNSGNQMGGAGFVNGKYLALINTGVVMGEGGITQVEGVNGFFRPPLTPLPSTPTISSFNPASGTPGSTTVTINGTNFVNGATTVSFNGVVSTAITFVSASQITVTVPTGATTGTITVTTSGGSVTSGSPFTTTLPPTISSFTPNYGSVGDQIVITGTNFINVQSVSIATVNAPVYTVNSPTQITATVPAGVISGTISVTTTAGTATSVAAYAIKHTLTVSKTGSGAGNVTAYTQIPSATVSCTIFPCLVPAAFGTQVTLVPLATTGSSFGGWTDAAVCSSTSDNTCYVDIDNDKSITATFSLLPFRVNNHYFSILGNSTDSGAFNFVQALEGYDNIIYTDDDGPFDSVGPTYDKNGLTAKLLGGYTDIINLIRSASALTPIKAPLTIKKGTLVLDRIIVK</sequence>
<evidence type="ECO:0000313" key="3">
    <source>
        <dbReference type="EMBL" id="SJZ88770.1"/>
    </source>
</evidence>
<dbReference type="InterPro" id="IPR008969">
    <property type="entry name" value="CarboxyPept-like_regulatory"/>
</dbReference>
<feature type="chain" id="PRO_5012097508" evidence="1">
    <location>
        <begin position="26"/>
        <end position="1562"/>
    </location>
</feature>
<evidence type="ECO:0000256" key="1">
    <source>
        <dbReference type="SAM" id="SignalP"/>
    </source>
</evidence>
<dbReference type="InterPro" id="IPR036116">
    <property type="entry name" value="FN3_sf"/>
</dbReference>
<dbReference type="EMBL" id="FUWR01000009">
    <property type="protein sequence ID" value="SJZ88770.1"/>
    <property type="molecule type" value="Genomic_DNA"/>
</dbReference>
<organism evidence="3 4">
    <name type="scientific">Trichlorobacter thiogenes</name>
    <dbReference type="NCBI Taxonomy" id="115783"/>
    <lineage>
        <taxon>Bacteria</taxon>
        <taxon>Pseudomonadati</taxon>
        <taxon>Thermodesulfobacteriota</taxon>
        <taxon>Desulfuromonadia</taxon>
        <taxon>Geobacterales</taxon>
        <taxon>Geobacteraceae</taxon>
        <taxon>Trichlorobacter</taxon>
    </lineage>
</organism>
<dbReference type="OrthoDB" id="5496588at2"/>
<proteinExistence type="predicted"/>
<evidence type="ECO:0000259" key="2">
    <source>
        <dbReference type="SMART" id="SM00429"/>
    </source>
</evidence>
<feature type="signal peptide" evidence="1">
    <location>
        <begin position="1"/>
        <end position="25"/>
    </location>
</feature>
<dbReference type="InterPro" id="IPR013783">
    <property type="entry name" value="Ig-like_fold"/>
</dbReference>
<dbReference type="Gene3D" id="2.60.40.10">
    <property type="entry name" value="Immunoglobulins"/>
    <property type="match status" value="4"/>
</dbReference>
<dbReference type="RefSeq" id="WP_078790201.1">
    <property type="nucleotide sequence ID" value="NZ_FUWR01000009.1"/>
</dbReference>
<name>A0A1T4PB43_9BACT</name>
<accession>A0A1T4PB43</accession>
<dbReference type="Proteomes" id="UP000190102">
    <property type="component" value="Unassembled WGS sequence"/>
</dbReference>
<reference evidence="4" key="1">
    <citation type="submission" date="2017-02" db="EMBL/GenBank/DDBJ databases">
        <authorList>
            <person name="Varghese N."/>
            <person name="Submissions S."/>
        </authorList>
    </citation>
    <scope>NUCLEOTIDE SEQUENCE [LARGE SCALE GENOMIC DNA]</scope>
    <source>
        <strain evidence="4">ATCC BAA-34</strain>
    </source>
</reference>
<dbReference type="STRING" id="115783.SAMN02745119_01912"/>
<dbReference type="InterPro" id="IPR014756">
    <property type="entry name" value="Ig_E-set"/>
</dbReference>
<dbReference type="Pfam" id="PF13620">
    <property type="entry name" value="CarboxypepD_reg"/>
    <property type="match status" value="1"/>
</dbReference>
<feature type="domain" description="IPT/TIG" evidence="2">
    <location>
        <begin position="1214"/>
        <end position="1295"/>
    </location>
</feature>
<dbReference type="Pfam" id="PF01833">
    <property type="entry name" value="TIG"/>
    <property type="match status" value="2"/>
</dbReference>
<dbReference type="Gene3D" id="2.60.40.1120">
    <property type="entry name" value="Carboxypeptidase-like, regulatory domain"/>
    <property type="match status" value="1"/>
</dbReference>
<dbReference type="SUPFAM" id="SSF81296">
    <property type="entry name" value="E set domains"/>
    <property type="match status" value="2"/>
</dbReference>
<dbReference type="SUPFAM" id="SSF49464">
    <property type="entry name" value="Carboxypeptidase regulatory domain-like"/>
    <property type="match status" value="1"/>
</dbReference>
<feature type="domain" description="IPT/TIG" evidence="2">
    <location>
        <begin position="1297"/>
        <end position="1374"/>
    </location>
</feature>
<keyword evidence="1" id="KW-0732">Signal</keyword>